<keyword evidence="7" id="KW-0808">Transferase</keyword>
<dbReference type="GO" id="GO:0005975">
    <property type="term" value="P:carbohydrate metabolic process"/>
    <property type="evidence" value="ECO:0007669"/>
    <property type="project" value="InterPro"/>
</dbReference>
<evidence type="ECO:0000259" key="16">
    <source>
        <dbReference type="SMART" id="SM00642"/>
    </source>
</evidence>
<evidence type="ECO:0000256" key="6">
    <source>
        <dbReference type="ARBA" id="ARBA00013882"/>
    </source>
</evidence>
<evidence type="ECO:0000256" key="13">
    <source>
        <dbReference type="ARBA" id="ARBA00031251"/>
    </source>
</evidence>
<comment type="catalytic activity">
    <reaction evidence="1">
        <text>D-maltose = alpha,alpha-trehalose</text>
        <dbReference type="Rhea" id="RHEA:15145"/>
        <dbReference type="ChEBI" id="CHEBI:16551"/>
        <dbReference type="ChEBI" id="CHEBI:17306"/>
        <dbReference type="EC" id="5.4.99.16"/>
    </reaction>
</comment>
<keyword evidence="11" id="KW-0067">ATP-binding</keyword>
<dbReference type="InterPro" id="IPR006047">
    <property type="entry name" value="GH13_cat_dom"/>
</dbReference>
<comment type="caution">
    <text evidence="17">The sequence shown here is derived from an EMBL/GenBank/DDBJ whole genome shotgun (WGS) entry which is preliminary data.</text>
</comment>
<comment type="similarity">
    <text evidence="3">Belongs to the aminoglycoside phosphotransferase family.</text>
</comment>
<dbReference type="Pfam" id="PF18085">
    <property type="entry name" value="Mak_N_cap"/>
    <property type="match status" value="1"/>
</dbReference>
<dbReference type="EC" id="5.4.99.16" evidence="5"/>
<dbReference type="InterPro" id="IPR040999">
    <property type="entry name" value="Mak_N_cap"/>
</dbReference>
<proteinExistence type="inferred from homology"/>
<dbReference type="GO" id="GO:0046872">
    <property type="term" value="F:metal ion binding"/>
    <property type="evidence" value="ECO:0007669"/>
    <property type="project" value="UniProtKB-KW"/>
</dbReference>
<dbReference type="GO" id="GO:0047471">
    <property type="term" value="F:maltose alpha-D-glucosyltransferase activity"/>
    <property type="evidence" value="ECO:0007669"/>
    <property type="project" value="UniProtKB-EC"/>
</dbReference>
<evidence type="ECO:0000256" key="3">
    <source>
        <dbReference type="ARBA" id="ARBA00006219"/>
    </source>
</evidence>
<evidence type="ECO:0000256" key="12">
    <source>
        <dbReference type="ARBA" id="ARBA00023235"/>
    </source>
</evidence>
<keyword evidence="12" id="KW-0413">Isomerase</keyword>
<evidence type="ECO:0000256" key="8">
    <source>
        <dbReference type="ARBA" id="ARBA00022723"/>
    </source>
</evidence>
<dbReference type="Proteomes" id="UP000075635">
    <property type="component" value="Unassembled WGS sequence"/>
</dbReference>
<dbReference type="NCBIfam" id="TIGR02457">
    <property type="entry name" value="TreS_Cterm"/>
    <property type="match status" value="1"/>
</dbReference>
<dbReference type="InterPro" id="IPR045857">
    <property type="entry name" value="O16G_dom_2"/>
</dbReference>
<dbReference type="EC" id="2.7.1.175" evidence="4"/>
<dbReference type="AlphaFoldDB" id="A0A150RCV7"/>
<evidence type="ECO:0000256" key="1">
    <source>
        <dbReference type="ARBA" id="ARBA00001595"/>
    </source>
</evidence>
<dbReference type="SMART" id="SM00642">
    <property type="entry name" value="Aamy"/>
    <property type="match status" value="1"/>
</dbReference>
<feature type="domain" description="Glycosyl hydrolase family 13 catalytic" evidence="16">
    <location>
        <begin position="24"/>
        <end position="417"/>
    </location>
</feature>
<keyword evidence="10" id="KW-0106">Calcium</keyword>
<evidence type="ECO:0000256" key="15">
    <source>
        <dbReference type="ARBA" id="ARBA00049067"/>
    </source>
</evidence>
<comment type="catalytic activity">
    <reaction evidence="15">
        <text>D-maltose + ATP = alpha-maltose 1-phosphate + ADP + H(+)</text>
        <dbReference type="Rhea" id="RHEA:31915"/>
        <dbReference type="ChEBI" id="CHEBI:15378"/>
        <dbReference type="ChEBI" id="CHEBI:17306"/>
        <dbReference type="ChEBI" id="CHEBI:30616"/>
        <dbReference type="ChEBI" id="CHEBI:63576"/>
        <dbReference type="ChEBI" id="CHEBI:456216"/>
        <dbReference type="EC" id="2.7.1.175"/>
    </reaction>
</comment>
<dbReference type="InterPro" id="IPR017853">
    <property type="entry name" value="GH"/>
</dbReference>
<dbReference type="Gene3D" id="2.60.40.1180">
    <property type="entry name" value="Golgi alpha-mannosidase II"/>
    <property type="match status" value="1"/>
</dbReference>
<dbReference type="Pfam" id="PF00128">
    <property type="entry name" value="Alpha-amylase"/>
    <property type="match status" value="1"/>
</dbReference>
<dbReference type="GO" id="GO:0005524">
    <property type="term" value="F:ATP binding"/>
    <property type="evidence" value="ECO:0007669"/>
    <property type="project" value="UniProtKB-KW"/>
</dbReference>
<comment type="similarity">
    <text evidence="2">Belongs to the glycosyl hydrolase 13 family. TreS subfamily.</text>
</comment>
<dbReference type="Gene3D" id="3.90.400.10">
    <property type="entry name" value="Oligo-1,6-glucosidase, Domain 2"/>
    <property type="match status" value="1"/>
</dbReference>
<keyword evidence="8" id="KW-0479">Metal-binding</keyword>
<dbReference type="SUPFAM" id="SSF56112">
    <property type="entry name" value="Protein kinase-like (PK-like)"/>
    <property type="match status" value="1"/>
</dbReference>
<protein>
    <recommendedName>
        <fullName evidence="6">Maltokinase</fullName>
        <ecNumber evidence="4">2.7.1.175</ecNumber>
        <ecNumber evidence="5">5.4.99.16</ecNumber>
    </recommendedName>
    <alternativeName>
        <fullName evidence="14">Maltose alpha-D-glucosyltransferase</fullName>
    </alternativeName>
    <alternativeName>
        <fullName evidence="13">Maltose-1-phosphate synthase</fullName>
    </alternativeName>
</protein>
<evidence type="ECO:0000313" key="18">
    <source>
        <dbReference type="Proteomes" id="UP000075635"/>
    </source>
</evidence>
<evidence type="ECO:0000256" key="10">
    <source>
        <dbReference type="ARBA" id="ARBA00022837"/>
    </source>
</evidence>
<accession>A0A150RCV7</accession>
<evidence type="ECO:0000256" key="5">
    <source>
        <dbReference type="ARBA" id="ARBA00012619"/>
    </source>
</evidence>
<reference evidence="17 18" key="1">
    <citation type="submission" date="2014-02" db="EMBL/GenBank/DDBJ databases">
        <title>The small core and large imbalanced accessory genome model reveals a collaborative survival strategy of Sorangium cellulosum strains in nature.</title>
        <authorList>
            <person name="Han K."/>
            <person name="Peng R."/>
            <person name="Blom J."/>
            <person name="Li Y.-Z."/>
        </authorList>
    </citation>
    <scope>NUCLEOTIDE SEQUENCE [LARGE SCALE GENOMIC DNA]</scope>
    <source>
        <strain evidence="17 18">So0011-07</strain>
    </source>
</reference>
<dbReference type="NCBIfam" id="TIGR02456">
    <property type="entry name" value="treS_nterm"/>
    <property type="match status" value="1"/>
</dbReference>
<dbReference type="PANTHER" id="PTHR10357">
    <property type="entry name" value="ALPHA-AMYLASE FAMILY MEMBER"/>
    <property type="match status" value="1"/>
</dbReference>
<dbReference type="PANTHER" id="PTHR10357:SF219">
    <property type="entry name" value="MALTOSE ALPHA-D-GLUCOSYLTRANSFERASE"/>
    <property type="match status" value="1"/>
</dbReference>
<dbReference type="InterPro" id="IPR012810">
    <property type="entry name" value="TreS/a-amylase_N"/>
</dbReference>
<dbReference type="EMBL" id="JEMB01002823">
    <property type="protein sequence ID" value="KYF78085.1"/>
    <property type="molecule type" value="Genomic_DNA"/>
</dbReference>
<dbReference type="Gene3D" id="3.20.20.80">
    <property type="entry name" value="Glycosidases"/>
    <property type="match status" value="1"/>
</dbReference>
<organism evidence="17 18">
    <name type="scientific">Sorangium cellulosum</name>
    <name type="common">Polyangium cellulosum</name>
    <dbReference type="NCBI Taxonomy" id="56"/>
    <lineage>
        <taxon>Bacteria</taxon>
        <taxon>Pseudomonadati</taxon>
        <taxon>Myxococcota</taxon>
        <taxon>Polyangia</taxon>
        <taxon>Polyangiales</taxon>
        <taxon>Polyangiaceae</taxon>
        <taxon>Sorangium</taxon>
    </lineage>
</organism>
<sequence>MSQDQKPPPAEGSALWYKDAIIYELHVRAFSDSNADGIGDFEGLVEKLDYLQDLGVTAIWLLPFYPSPLRDGGYDIADYTNINPSYGTRREFARLLREAHRRDIRVITELVLNHTSNEHEWFQRARTSPKGSRWRDFYVWSDTPHRYKDARIIFKDFETSNWAWDPVANAYYWHRFYSHQPDLNFENPDVHAAVFKVVDFWLEMGVDGLRLDAVPYLYERDGTNCENLPETHEFLKKLRRHIDANFSDRMLLAEANQWPADAAAYFGDGDECHMNFHFPLMPRMFMAVELEDSFPIVNILKQTPQVHENCQWATFLRNHDELTLEMVTDEDRDYMYRVYAQEHTARINLGIRRRLAPLMKTRRRIELMNALLFSLPGTPVLYYGDEIGMGDNIYLGDRDGVRTPMQWSADRNAGFSRANPQKLYLPIIIDPEYHYEAINVEAQQQNPSSLLWWMKRLITLRKQYKVLGRGTIEFLHPDNNKVLAFVRAYGDERLLVVANLSRYAQHVELDLTRFSGMVPVELFGRSRFPEITSASRCYSLSLGPHDFFWFSLEPAVAAVSAGDGQAAPAISTKGTWQALLSPEGRRALEPAIGKYIAVRRWFRGKARTRRTTTLADVIPMVRDDKGAAQHFILLVRVEYTDGSPETYVVPIGFATGDRARELATRTRHAVIADVTVRDPDPESAAAPEGILYDALATPEFAALILAAIRAQGVAAGAAGELHALPLGTTLAVLGAEGELPARIAESEQSNTTIIYGDKLLLKIFRQIEEGINPELEIGRFLTEHQFPSTPRLAGAIDYQARGREATTVAMLQEYVQSQSDAWTSTLEALNRFFERVLADEESVKGSAPPMPTGTLVDASRTAPPPIVNQLMGTELVRMRLLGERTAQLHLTLGKESKDPAFGQQAFTTLHQQSIFQSAHGMLARTFALLRKRERSLPENVREQVSAMLQREAEINAKLQQIVSRKFDVTRIRTHGDFHLGQVLSTGDDFILIDFEGEPARPLSERRYKRGPLRDVSGMLRSFDYAGAAALRDGRLRPEDVTLLKPWTDAWVAWVSASYLAGYLETIARAQAAEARTDETAPFVPASDADTVLLLDFYMLEKVIYELGYELNNRPEWLDIPLRGLEHLITPKA</sequence>
<dbReference type="InterPro" id="IPR011009">
    <property type="entry name" value="Kinase-like_dom_sf"/>
</dbReference>
<evidence type="ECO:0000313" key="17">
    <source>
        <dbReference type="EMBL" id="KYF78085.1"/>
    </source>
</evidence>
<evidence type="ECO:0000256" key="4">
    <source>
        <dbReference type="ARBA" id="ARBA00011962"/>
    </source>
</evidence>
<evidence type="ECO:0000256" key="9">
    <source>
        <dbReference type="ARBA" id="ARBA00022741"/>
    </source>
</evidence>
<evidence type="ECO:0000256" key="2">
    <source>
        <dbReference type="ARBA" id="ARBA00005496"/>
    </source>
</evidence>
<dbReference type="SUPFAM" id="SSF51011">
    <property type="entry name" value="Glycosyl hydrolase domain"/>
    <property type="match status" value="1"/>
</dbReference>
<gene>
    <name evidence="17" type="ORF">BE17_37660</name>
</gene>
<name>A0A150RCV7_SORCE</name>
<dbReference type="InterPro" id="IPR032091">
    <property type="entry name" value="Malt_amylase-like_C"/>
</dbReference>
<dbReference type="SUPFAM" id="SSF51445">
    <property type="entry name" value="(Trans)glycosidases"/>
    <property type="match status" value="1"/>
</dbReference>
<dbReference type="InterPro" id="IPR013780">
    <property type="entry name" value="Glyco_hydro_b"/>
</dbReference>
<evidence type="ECO:0000256" key="14">
    <source>
        <dbReference type="ARBA" id="ARBA00031378"/>
    </source>
</evidence>
<dbReference type="Pfam" id="PF16657">
    <property type="entry name" value="Malt_amylase_C"/>
    <property type="match status" value="1"/>
</dbReference>
<dbReference type="CDD" id="cd11334">
    <property type="entry name" value="AmyAc_TreS"/>
    <property type="match status" value="1"/>
</dbReference>
<dbReference type="Gene3D" id="3.90.1200.10">
    <property type="match status" value="1"/>
</dbReference>
<evidence type="ECO:0000256" key="11">
    <source>
        <dbReference type="ARBA" id="ARBA00022840"/>
    </source>
</evidence>
<dbReference type="GO" id="GO:0016740">
    <property type="term" value="F:transferase activity"/>
    <property type="evidence" value="ECO:0007669"/>
    <property type="project" value="UniProtKB-KW"/>
</dbReference>
<dbReference type="InterPro" id="IPR012811">
    <property type="entry name" value="TreS_maltokin_C_dom"/>
</dbReference>
<evidence type="ECO:0000256" key="7">
    <source>
        <dbReference type="ARBA" id="ARBA00022679"/>
    </source>
</evidence>
<dbReference type="FunFam" id="3.20.20.80:FF:000055">
    <property type="entry name" value="Trehalose synthase"/>
    <property type="match status" value="1"/>
</dbReference>
<keyword evidence="9" id="KW-0547">Nucleotide-binding</keyword>